<comment type="similarity">
    <text evidence="2 7">Belongs to the acyl-CoA dehydrogenase family.</text>
</comment>
<keyword evidence="5 7" id="KW-0274">FAD</keyword>
<dbReference type="InterPro" id="IPR036250">
    <property type="entry name" value="AcylCo_DH-like_C"/>
</dbReference>
<evidence type="ECO:0000313" key="11">
    <source>
        <dbReference type="EMBL" id="CDX04555.1"/>
    </source>
</evidence>
<sequence length="383" mass="42747">MDFRLTEEQELLLESLREVMARDCTEDYMKECYEKGEHPTKFVQALMDNGFGMLGVPEEHGGTPVDNLTMMLVAEEITKNGGPHFVFGQALSIADMLHFGSEEQIADTMAVVQRGGVAFVLGFTEPQAGSDSSAAATTYTRRNGKVYINGHKTFMSGALRAPYMLCLARNSEEAGHADKRNAFSMWWVPMNASGIKIEKLEKIGWHMQDTCEVYLEDVEVEEKDLVGVEGNGFMQVLYNFEMERLLMAASVLGMAECAFEDAVRYANQRVQFGKTIGSFQLIQEKITFMKAKIENMKNMVYKCAWEVDNGLPVQISSAIAKLYCAQAANEVIDDALQIMGGIGYTKDARISRLWLDARVFRIGGGTDEIMIHAAGRAILKHYK</sequence>
<dbReference type="EMBL" id="LOCK01000022">
    <property type="protein sequence ID" value="KTE91578.1"/>
    <property type="molecule type" value="Genomic_DNA"/>
</dbReference>
<dbReference type="InterPro" id="IPR009075">
    <property type="entry name" value="AcylCo_DH/oxidase_C"/>
</dbReference>
<evidence type="ECO:0000256" key="4">
    <source>
        <dbReference type="ARBA" id="ARBA00022630"/>
    </source>
</evidence>
<dbReference type="Pfam" id="PF00441">
    <property type="entry name" value="Acyl-CoA_dh_1"/>
    <property type="match status" value="1"/>
</dbReference>
<feature type="domain" description="Acyl-CoA dehydrogenase/oxidase C-terminal" evidence="8">
    <location>
        <begin position="230"/>
        <end position="378"/>
    </location>
</feature>
<evidence type="ECO:0000313" key="13">
    <source>
        <dbReference type="Proteomes" id="UP000054623"/>
    </source>
</evidence>
<dbReference type="Pfam" id="PF02771">
    <property type="entry name" value="Acyl-CoA_dh_N"/>
    <property type="match status" value="1"/>
</dbReference>
<dbReference type="SUPFAM" id="SSF47203">
    <property type="entry name" value="Acyl-CoA dehydrogenase C-terminal domain-like"/>
    <property type="match status" value="1"/>
</dbReference>
<feature type="domain" description="Acyl-CoA dehydrogenase/oxidase N-terminal" evidence="10">
    <location>
        <begin position="6"/>
        <end position="107"/>
    </location>
</feature>
<dbReference type="Gene3D" id="1.20.140.10">
    <property type="entry name" value="Butyryl-CoA Dehydrogenase, subunit A, domain 3"/>
    <property type="match status" value="1"/>
</dbReference>
<protein>
    <recommendedName>
        <fullName evidence="3">Medium-chain specific acyl-CoA dehydrogenase, mitochondrial</fullName>
    </recommendedName>
</protein>
<dbReference type="CDD" id="cd00567">
    <property type="entry name" value="ACAD"/>
    <property type="match status" value="1"/>
</dbReference>
<dbReference type="NCBIfam" id="NF008997">
    <property type="entry name" value="PRK12341.1"/>
    <property type="match status" value="1"/>
</dbReference>
<dbReference type="GO" id="GO:0050660">
    <property type="term" value="F:flavin adenine dinucleotide binding"/>
    <property type="evidence" value="ECO:0007669"/>
    <property type="project" value="InterPro"/>
</dbReference>
<proteinExistence type="inferred from homology"/>
<dbReference type="PIRSF" id="PIRSF016578">
    <property type="entry name" value="HsaA"/>
    <property type="match status" value="1"/>
</dbReference>
<dbReference type="PANTHER" id="PTHR48083">
    <property type="entry name" value="MEDIUM-CHAIN SPECIFIC ACYL-COA DEHYDROGENASE, MITOCHONDRIAL-RELATED"/>
    <property type="match status" value="1"/>
</dbReference>
<dbReference type="GO" id="GO:0005737">
    <property type="term" value="C:cytoplasm"/>
    <property type="evidence" value="ECO:0007669"/>
    <property type="project" value="TreeGrafter"/>
</dbReference>
<dbReference type="PATRIC" id="fig|49338.4.peg.5018"/>
<gene>
    <name evidence="12" type="ORF">AT727_21500</name>
    <name evidence="11" type="ORF">DPCES_4669</name>
</gene>
<evidence type="ECO:0000256" key="2">
    <source>
        <dbReference type="ARBA" id="ARBA00009347"/>
    </source>
</evidence>
<evidence type="ECO:0000313" key="12">
    <source>
        <dbReference type="EMBL" id="KTE91578.1"/>
    </source>
</evidence>
<dbReference type="Pfam" id="PF02770">
    <property type="entry name" value="Acyl-CoA_dh_M"/>
    <property type="match status" value="1"/>
</dbReference>
<comment type="cofactor">
    <cofactor evidence="1 7">
        <name>FAD</name>
        <dbReference type="ChEBI" id="CHEBI:57692"/>
    </cofactor>
</comment>
<dbReference type="InterPro" id="IPR013786">
    <property type="entry name" value="AcylCoA_DH/ox_N"/>
</dbReference>
<reference evidence="11" key="1">
    <citation type="submission" date="2014-07" db="EMBL/GenBank/DDBJ databases">
        <authorList>
            <person name="Hornung V.Bastian."/>
        </authorList>
    </citation>
    <scope>NUCLEOTIDE SEQUENCE</scope>
    <source>
        <strain evidence="11">PCE-S</strain>
    </source>
</reference>
<dbReference type="GO" id="GO:0003995">
    <property type="term" value="F:acyl-CoA dehydrogenase activity"/>
    <property type="evidence" value="ECO:0007669"/>
    <property type="project" value="InterPro"/>
</dbReference>
<evidence type="ECO:0000259" key="8">
    <source>
        <dbReference type="Pfam" id="PF00441"/>
    </source>
</evidence>
<evidence type="ECO:0000256" key="7">
    <source>
        <dbReference type="RuleBase" id="RU362125"/>
    </source>
</evidence>
<dbReference type="AlphaFoldDB" id="A0A098B864"/>
<dbReference type="PROSITE" id="PS00073">
    <property type="entry name" value="ACYL_COA_DH_2"/>
    <property type="match status" value="1"/>
</dbReference>
<keyword evidence="4 7" id="KW-0285">Flavoprotein</keyword>
<dbReference type="InterPro" id="IPR050741">
    <property type="entry name" value="Acyl-CoA_dehydrogenase"/>
</dbReference>
<dbReference type="Gene3D" id="2.40.110.10">
    <property type="entry name" value="Butyryl-CoA Dehydrogenase, subunit A, domain 2"/>
    <property type="match status" value="1"/>
</dbReference>
<dbReference type="GO" id="GO:0033539">
    <property type="term" value="P:fatty acid beta-oxidation using acyl-CoA dehydrogenase"/>
    <property type="evidence" value="ECO:0007669"/>
    <property type="project" value="TreeGrafter"/>
</dbReference>
<dbReference type="InterPro" id="IPR006089">
    <property type="entry name" value="Acyl-CoA_DH_CS"/>
</dbReference>
<dbReference type="PANTHER" id="PTHR48083:SF2">
    <property type="entry name" value="MEDIUM-CHAIN SPECIFIC ACYL-COA DEHYDROGENASE, MITOCHONDRIAL"/>
    <property type="match status" value="1"/>
</dbReference>
<feature type="domain" description="Acyl-CoA oxidase/dehydrogenase middle" evidence="9">
    <location>
        <begin position="121"/>
        <end position="218"/>
    </location>
</feature>
<evidence type="ECO:0000256" key="3">
    <source>
        <dbReference type="ARBA" id="ARBA00019125"/>
    </source>
</evidence>
<keyword evidence="6 7" id="KW-0560">Oxidoreductase</keyword>
<name>A0A098B864_DESHA</name>
<accession>A0A098B864</accession>
<evidence type="ECO:0000259" key="10">
    <source>
        <dbReference type="Pfam" id="PF02771"/>
    </source>
</evidence>
<dbReference type="FunFam" id="1.20.140.10:FF:000001">
    <property type="entry name" value="Acyl-CoA dehydrogenase"/>
    <property type="match status" value="1"/>
</dbReference>
<dbReference type="RefSeq" id="WP_005813463.1">
    <property type="nucleotide sequence ID" value="NZ_CABKQQ010000049.1"/>
</dbReference>
<evidence type="ECO:0000256" key="1">
    <source>
        <dbReference type="ARBA" id="ARBA00001974"/>
    </source>
</evidence>
<dbReference type="InterPro" id="IPR009100">
    <property type="entry name" value="AcylCoA_DH/oxidase_NM_dom_sf"/>
</dbReference>
<organism evidence="11">
    <name type="scientific">Desulfitobacterium hafniense</name>
    <name type="common">Desulfitobacterium frappieri</name>
    <dbReference type="NCBI Taxonomy" id="49338"/>
    <lineage>
        <taxon>Bacteria</taxon>
        <taxon>Bacillati</taxon>
        <taxon>Bacillota</taxon>
        <taxon>Clostridia</taxon>
        <taxon>Eubacteriales</taxon>
        <taxon>Desulfitobacteriaceae</taxon>
        <taxon>Desulfitobacterium</taxon>
    </lineage>
</organism>
<dbReference type="InterPro" id="IPR006091">
    <property type="entry name" value="Acyl-CoA_Oxase/DH_mid-dom"/>
</dbReference>
<dbReference type="Gene3D" id="1.10.540.10">
    <property type="entry name" value="Acyl-CoA dehydrogenase/oxidase, N-terminal domain"/>
    <property type="match status" value="1"/>
</dbReference>
<reference evidence="12 13" key="2">
    <citation type="submission" date="2015-12" db="EMBL/GenBank/DDBJ databases">
        <title>Draft Genome Sequence of Desulfitobacterium hafniense Strain DH, a Sulfate-reducing Bacterium Isolated from Paddy Soils.</title>
        <authorList>
            <person name="Bao P."/>
            <person name="Zhang X."/>
            <person name="Li G."/>
        </authorList>
    </citation>
    <scope>NUCLEOTIDE SEQUENCE [LARGE SCALE GENOMIC DNA]</scope>
    <source>
        <strain evidence="12 13">DH</strain>
    </source>
</reference>
<evidence type="ECO:0000256" key="6">
    <source>
        <dbReference type="ARBA" id="ARBA00023002"/>
    </source>
</evidence>
<dbReference type="InterPro" id="IPR046373">
    <property type="entry name" value="Acyl-CoA_Oxase/DH_mid-dom_sf"/>
</dbReference>
<dbReference type="OrthoDB" id="9785203at2"/>
<dbReference type="FunFam" id="2.40.110.10:FF:000002">
    <property type="entry name" value="Acyl-CoA dehydrogenase fadE12"/>
    <property type="match status" value="1"/>
</dbReference>
<dbReference type="Proteomes" id="UP000054623">
    <property type="component" value="Unassembled WGS sequence"/>
</dbReference>
<evidence type="ECO:0000259" key="9">
    <source>
        <dbReference type="Pfam" id="PF02770"/>
    </source>
</evidence>
<dbReference type="EMBL" id="LK996017">
    <property type="protein sequence ID" value="CDX04555.1"/>
    <property type="molecule type" value="Genomic_DNA"/>
</dbReference>
<dbReference type="InterPro" id="IPR037069">
    <property type="entry name" value="AcylCoA_DH/ox_N_sf"/>
</dbReference>
<evidence type="ECO:0000256" key="5">
    <source>
        <dbReference type="ARBA" id="ARBA00022827"/>
    </source>
</evidence>
<dbReference type="SUPFAM" id="SSF56645">
    <property type="entry name" value="Acyl-CoA dehydrogenase NM domain-like"/>
    <property type="match status" value="1"/>
</dbReference>